<evidence type="ECO:0000256" key="2">
    <source>
        <dbReference type="ARBA" id="ARBA00022741"/>
    </source>
</evidence>
<feature type="compositionally biased region" description="Low complexity" evidence="5">
    <location>
        <begin position="525"/>
        <end position="538"/>
    </location>
</feature>
<dbReference type="Pfam" id="PF00004">
    <property type="entry name" value="AAA"/>
    <property type="match status" value="1"/>
</dbReference>
<feature type="compositionally biased region" description="Acidic residues" evidence="5">
    <location>
        <begin position="539"/>
        <end position="550"/>
    </location>
</feature>
<feature type="region of interest" description="Disordered" evidence="5">
    <location>
        <begin position="1324"/>
        <end position="1552"/>
    </location>
</feature>
<accession>A0ABR1KHG3</accession>
<feature type="compositionally biased region" description="Polar residues" evidence="5">
    <location>
        <begin position="1347"/>
        <end position="1356"/>
    </location>
</feature>
<feature type="compositionally biased region" description="Basic and acidic residues" evidence="5">
    <location>
        <begin position="252"/>
        <end position="262"/>
    </location>
</feature>
<feature type="compositionally biased region" description="Basic residues" evidence="5">
    <location>
        <begin position="33"/>
        <end position="54"/>
    </location>
</feature>
<feature type="compositionally biased region" description="Acidic residues" evidence="5">
    <location>
        <begin position="58"/>
        <end position="71"/>
    </location>
</feature>
<sequence>MPTNKERALIDFDPNKSDSNDEDFQDNPSSPPRRSRHKRRVTKSSSKQPKKRRRGYQDSEDDIIDDEDDLVLSEQSYDSNSSHETEAAETNPRTGRPVRSAIKNKQVKYEEKSEEDVEEIEDDSPAPPQKLIVKLKVPLKSVEQSTGRATRRSTRAASKSLQSSQPSRRSARLSEDREVPLQSLSYKRRSSRATRSKSPQQHHHYTRRGSRTTRSKSPQSNSPQRPNVGRKGPRPSTIMEASQENSGPSFEVNEHEEQEAQHRAASVASKIQYEGQKEKTATPPAAPANDDAEMEEEVVKESEHGSPVEDSDEGPITCTRNQSSKVDHPTRRRGVSERELMALQGPFDRPNDRKRKSAESSDFEPGEDDDKHDDELSDSDAPASKRQKTSSDESIGLRSSRRSRAKSSQQSRRRNDSDDEIDQDELADEAAVLAKENRRSRRERLRQRPETKIVYDHAPRLRNRAAKVDYKIANLHDIVQQDELAEEAADAVVATPSRNRGGRKTAGGWRPLFSVQGPFGGIGGRPPLLGGPPRAEPLGDFDSDSSDDDIGGGQAAPSGLAGAIGKTPDGRGLLVPEKTKDITQKGIGGGPADFGKINPRKNLADTDPLSVNQDITFDSVGGLADHINQLKEMVTLPLTYPEIFRKFKTTPPRGVLFHGPPGTGKTLLARALANAVSTNGGKKVTFYMRKGADALSKWVGEAERQLRMLFEEARKNQPSIIFFDEIDGIAPVRSSRSEQIHASIVATLLALMDGMDDRGQVVVIGATNRPDSVDPALRRPGRFDREFYFPLPNADARRAIIDIHTKDWSPPLDDNFKNQLAHVTKGYGGADLRALCTEAAVNAVQGTFPQIYQSSKKLVIDVDKIKVSAKDFMISLDKIVPSSERSTSFGAAPLSKGKEPLLRQQLMDIVRVIDEVIPPKKKLTALEEAQYDDRNDNFGFERENLRRDFENGRVFRPRLLIRGSVGMGQQDIGAALLHKFEGMHVQSFDLPNLLGEAGSSPEATLVQLFKEVRRHKPSVIYIPNVDIWHSTVSREVITTFTGLLRTMPATDPVLVLGTMEQLSHDDKPDPEMVRNLFGFSLKNQYELKRPDENARKEYFGNIVNYIRKTPKEFPDANRKKRKFEQLAEAEEPAAPPTPAPSKDELKALKKRDRHILNLLKIAIQPIMEQLKQKYRKFRNSVIDDSQIRYLYEEENPDILTTDVPDEMRLAGDRPFELAYDRNGEKGLLEVATKKFYYNLNLAGIEERLSNGYYKRPKDFLDDIVKLAKDAKNLGDVERILKANEILTNVEVDMAKLEFADPELCTACEQVYQREQERLKKLEEKAKTAGANGQEITEVRANVPPTHGASQPETESTGPIMLGERVPGQRLPPVTPTRRIGPSPLSNGVTVEERQRESHGTAGGTDTTRGEDSQEQDSSIMEQHRDKRLRLDEHSGPDTQGTQGFNRSQRSGHTQMAAGTQPGDYQNSASTTTSGQKTSDRSHRSSAPFTNTQSTNGVGSGAHPDFASGPAQSGGSEIPDTQEAFASSQPTGSQPSQSSQTHFATPSIPQSRPQTAISSLLNNNESQEQPPPKLILDEDQLITLHDELSRRSSGLSVEQLEQVNSAIMQAIWSLRGEWNRNVVLQSAMVAFNDTIKDIEEMQRVFDPSQPE</sequence>
<evidence type="ECO:0000313" key="7">
    <source>
        <dbReference type="EMBL" id="KAK7514675.1"/>
    </source>
</evidence>
<evidence type="ECO:0000313" key="8">
    <source>
        <dbReference type="Proteomes" id="UP001363622"/>
    </source>
</evidence>
<dbReference type="InterPro" id="IPR045199">
    <property type="entry name" value="ATAD2-like"/>
</dbReference>
<proteinExistence type="inferred from homology"/>
<evidence type="ECO:0000256" key="3">
    <source>
        <dbReference type="ARBA" id="ARBA00022840"/>
    </source>
</evidence>
<dbReference type="InterPro" id="IPR003593">
    <property type="entry name" value="AAA+_ATPase"/>
</dbReference>
<feature type="compositionally biased region" description="Basic and acidic residues" evidence="5">
    <location>
        <begin position="1421"/>
        <end position="1435"/>
    </location>
</feature>
<keyword evidence="4" id="KW-0103">Bromodomain</keyword>
<comment type="similarity">
    <text evidence="1">Belongs to the AAA ATPase family.</text>
</comment>
<evidence type="ECO:0000259" key="6">
    <source>
        <dbReference type="SMART" id="SM00382"/>
    </source>
</evidence>
<evidence type="ECO:0000256" key="4">
    <source>
        <dbReference type="ARBA" id="ARBA00023117"/>
    </source>
</evidence>
<feature type="compositionally biased region" description="Polar residues" evidence="5">
    <location>
        <begin position="159"/>
        <end position="168"/>
    </location>
</feature>
<keyword evidence="8" id="KW-1185">Reference proteome</keyword>
<evidence type="ECO:0000256" key="5">
    <source>
        <dbReference type="SAM" id="MobiDB-lite"/>
    </source>
</evidence>
<feature type="compositionally biased region" description="Acidic residues" evidence="5">
    <location>
        <begin position="361"/>
        <end position="378"/>
    </location>
</feature>
<protein>
    <submittedName>
        <fullName evidence="7">ATPase family AAA domain-containing protein 2</fullName>
    </submittedName>
</protein>
<feature type="compositionally biased region" description="Polar residues" evidence="5">
    <location>
        <begin position="239"/>
        <end position="248"/>
    </location>
</feature>
<feature type="compositionally biased region" description="Low complexity" evidence="5">
    <location>
        <begin position="1526"/>
        <end position="1540"/>
    </location>
</feature>
<organism evidence="7 8">
    <name type="scientific">Phyllosticta citriasiana</name>
    <dbReference type="NCBI Taxonomy" id="595635"/>
    <lineage>
        <taxon>Eukaryota</taxon>
        <taxon>Fungi</taxon>
        <taxon>Dikarya</taxon>
        <taxon>Ascomycota</taxon>
        <taxon>Pezizomycotina</taxon>
        <taxon>Dothideomycetes</taxon>
        <taxon>Dothideomycetes incertae sedis</taxon>
        <taxon>Botryosphaeriales</taxon>
        <taxon>Phyllostictaceae</taxon>
        <taxon>Phyllosticta</taxon>
    </lineage>
</organism>
<dbReference type="PANTHER" id="PTHR23069:SF0">
    <property type="entry name" value="TAT-BINDING HOMOLOG 7"/>
    <property type="match status" value="1"/>
</dbReference>
<dbReference type="SUPFAM" id="SSF52540">
    <property type="entry name" value="P-loop containing nucleoside triphosphate hydrolases"/>
    <property type="match status" value="2"/>
</dbReference>
<name>A0ABR1KHG3_9PEZI</name>
<feature type="compositionally biased region" description="Basic residues" evidence="5">
    <location>
        <begin position="186"/>
        <end position="214"/>
    </location>
</feature>
<feature type="compositionally biased region" description="Basic and acidic residues" evidence="5">
    <location>
        <begin position="1"/>
        <end position="19"/>
    </location>
</feature>
<dbReference type="Pfam" id="PF17862">
    <property type="entry name" value="AAA_lid_3"/>
    <property type="match status" value="1"/>
</dbReference>
<dbReference type="Proteomes" id="UP001363622">
    <property type="component" value="Unassembled WGS sequence"/>
</dbReference>
<dbReference type="InterPro" id="IPR003959">
    <property type="entry name" value="ATPase_AAA_core"/>
</dbReference>
<feature type="compositionally biased region" description="Basic and acidic residues" evidence="5">
    <location>
        <begin position="297"/>
        <end position="307"/>
    </location>
</feature>
<feature type="region of interest" description="Disordered" evidence="5">
    <location>
        <begin position="521"/>
        <end position="572"/>
    </location>
</feature>
<dbReference type="PANTHER" id="PTHR23069">
    <property type="entry name" value="AAA DOMAIN-CONTAINING"/>
    <property type="match status" value="1"/>
</dbReference>
<comment type="caution">
    <text evidence="7">The sequence shown here is derived from an EMBL/GenBank/DDBJ whole genome shotgun (WGS) entry which is preliminary data.</text>
</comment>
<dbReference type="EMBL" id="JBBPHU010000008">
    <property type="protein sequence ID" value="KAK7514675.1"/>
    <property type="molecule type" value="Genomic_DNA"/>
</dbReference>
<gene>
    <name evidence="7" type="ORF">IWZ03DRAFT_222446</name>
</gene>
<feature type="compositionally biased region" description="Basic and acidic residues" evidence="5">
    <location>
        <begin position="325"/>
        <end position="340"/>
    </location>
</feature>
<feature type="compositionally biased region" description="Acidic residues" evidence="5">
    <location>
        <begin position="417"/>
        <end position="426"/>
    </location>
</feature>
<keyword evidence="2" id="KW-0547">Nucleotide-binding</keyword>
<dbReference type="InterPro" id="IPR041569">
    <property type="entry name" value="AAA_lid_3"/>
</dbReference>
<dbReference type="PROSITE" id="PS00674">
    <property type="entry name" value="AAA"/>
    <property type="match status" value="1"/>
</dbReference>
<dbReference type="InterPro" id="IPR027417">
    <property type="entry name" value="P-loop_NTPase"/>
</dbReference>
<feature type="compositionally biased region" description="Polar residues" evidence="5">
    <location>
        <begin position="1436"/>
        <end position="1476"/>
    </location>
</feature>
<feature type="compositionally biased region" description="Polar residues" evidence="5">
    <location>
        <begin position="1541"/>
        <end position="1552"/>
    </location>
</feature>
<keyword evidence="3" id="KW-0067">ATP-binding</keyword>
<dbReference type="SMART" id="SM00382">
    <property type="entry name" value="AAA"/>
    <property type="match status" value="1"/>
</dbReference>
<feature type="compositionally biased region" description="Polar residues" evidence="5">
    <location>
        <begin position="1484"/>
        <end position="1496"/>
    </location>
</feature>
<feature type="domain" description="AAA+ ATPase" evidence="6">
    <location>
        <begin position="651"/>
        <end position="793"/>
    </location>
</feature>
<dbReference type="Gene3D" id="1.10.8.60">
    <property type="match status" value="1"/>
</dbReference>
<dbReference type="Gene3D" id="3.40.50.300">
    <property type="entry name" value="P-loop containing nucleotide triphosphate hydrolases"/>
    <property type="match status" value="2"/>
</dbReference>
<dbReference type="InterPro" id="IPR003960">
    <property type="entry name" value="ATPase_AAA_CS"/>
</dbReference>
<dbReference type="CDD" id="cd05491">
    <property type="entry name" value="Bromo_TBP7_like"/>
    <property type="match status" value="1"/>
</dbReference>
<reference evidence="7 8" key="1">
    <citation type="submission" date="2024-04" db="EMBL/GenBank/DDBJ databases">
        <title>Phyllosticta paracitricarpa is synonymous to the EU quarantine fungus P. citricarpa based on phylogenomic analyses.</title>
        <authorList>
            <consortium name="Lawrence Berkeley National Laboratory"/>
            <person name="Van Ingen-Buijs V.A."/>
            <person name="Van Westerhoven A.C."/>
            <person name="Haridas S."/>
            <person name="Skiadas P."/>
            <person name="Martin F."/>
            <person name="Groenewald J.Z."/>
            <person name="Crous P.W."/>
            <person name="Seidl M.F."/>
        </authorList>
    </citation>
    <scope>NUCLEOTIDE SEQUENCE [LARGE SCALE GENOMIC DNA]</scope>
    <source>
        <strain evidence="7 8">CBS 123371</strain>
    </source>
</reference>
<feature type="region of interest" description="Disordered" evidence="5">
    <location>
        <begin position="1"/>
        <end position="426"/>
    </location>
</feature>
<evidence type="ECO:0000256" key="1">
    <source>
        <dbReference type="ARBA" id="ARBA00006914"/>
    </source>
</evidence>
<feature type="compositionally biased region" description="Acidic residues" evidence="5">
    <location>
        <begin position="112"/>
        <end position="124"/>
    </location>
</feature>